<dbReference type="PANTHER" id="PTHR30606:SF9">
    <property type="entry name" value="LIPID A BIOSYNTHESIS LAUROYLTRANSFERASE"/>
    <property type="match status" value="1"/>
</dbReference>
<keyword evidence="2 9" id="KW-0997">Cell inner membrane</keyword>
<dbReference type="PIRSF" id="PIRSF026649">
    <property type="entry name" value="MsbB"/>
    <property type="match status" value="1"/>
</dbReference>
<dbReference type="RefSeq" id="WP_200260724.1">
    <property type="nucleotide sequence ID" value="NZ_NRSH01000151.1"/>
</dbReference>
<accession>A0ABS1E9A4</accession>
<evidence type="ECO:0000256" key="6">
    <source>
        <dbReference type="ARBA" id="ARBA00022989"/>
    </source>
</evidence>
<comment type="similarity">
    <text evidence="9">Belongs to the LpxL/LpxM/LpxP family.</text>
</comment>
<comment type="pathway">
    <text evidence="9">Glycolipid biosynthesis; KDO(2)-lipid A biosynthesis; KDO(2)-lipid A from CMP-3-deoxy-D-manno-octulosonate and lipid IV(A): step 3/4.</text>
</comment>
<dbReference type="Proteomes" id="UP000738126">
    <property type="component" value="Unassembled WGS sequence"/>
</dbReference>
<evidence type="ECO:0000256" key="9">
    <source>
        <dbReference type="HAMAP-Rule" id="MF_01942"/>
    </source>
</evidence>
<keyword evidence="4 9" id="KW-0812">Transmembrane</keyword>
<dbReference type="InterPro" id="IPR004960">
    <property type="entry name" value="LipA_acyltrans"/>
</dbReference>
<evidence type="ECO:0000313" key="12">
    <source>
        <dbReference type="Proteomes" id="UP000738126"/>
    </source>
</evidence>
<keyword evidence="6 9" id="KW-1133">Transmembrane helix</keyword>
<keyword evidence="8 9" id="KW-0012">Acyltransferase</keyword>
<reference evidence="11 12" key="1">
    <citation type="journal article" date="2020" name="Microorganisms">
        <title>Osmotic Adaptation and Compatible Solute Biosynthesis of Phototrophic Bacteria as Revealed from Genome Analyses.</title>
        <authorList>
            <person name="Imhoff J.F."/>
            <person name="Rahn T."/>
            <person name="Kunzel S."/>
            <person name="Keller A."/>
            <person name="Neulinger S.C."/>
        </authorList>
    </citation>
    <scope>NUCLEOTIDE SEQUENCE [LARGE SCALE GENOMIC DNA]</scope>
    <source>
        <strain evidence="11 12">DSM 15116</strain>
    </source>
</reference>
<dbReference type="Pfam" id="PF03279">
    <property type="entry name" value="Lip_A_acyltrans"/>
    <property type="match status" value="1"/>
</dbReference>
<evidence type="ECO:0000256" key="4">
    <source>
        <dbReference type="ARBA" id="ARBA00022692"/>
    </source>
</evidence>
<keyword evidence="12" id="KW-1185">Reference proteome</keyword>
<sequence length="326" mass="37585">MTQKGAAKRWKRKRPRGIRPTPTDDRLLRARYLHPRLWGHWLLLGLLRLSVLLPQRGREAVGAGIGALFWQFARERRRIVLRNLELCFPELDEAQRRALARRNFRSMGTGLIEMAMAWWLSAERLLELFEVSGREHLEAARRSGRGVLLLTCHMAGLELSGAMICQLAPFKALYRDDRNPLIATVMRRARRRRIEDVIANHDMRGLMRALNAGDLVWFAPDQDVKPRRGGVFAPFFGIQAATTSATARLAQRTDCLVLPYIPQRLADGRYRIVFEPPLEDFPGADTQAATARINAIVERWVREQPEHYFWAYKRFKTRPPGEPAVY</sequence>
<comment type="subcellular location">
    <subcellularLocation>
        <location evidence="9">Cell inner membrane</location>
        <topology evidence="9">Single-pass membrane protein</topology>
    </subcellularLocation>
</comment>
<evidence type="ECO:0000256" key="8">
    <source>
        <dbReference type="ARBA" id="ARBA00023315"/>
    </source>
</evidence>
<dbReference type="EC" id="2.3.1.241" evidence="9"/>
<protein>
    <recommendedName>
        <fullName evidence="9">Lipid A biosynthesis acyltransferase</fullName>
        <ecNumber evidence="9">2.3.1.241</ecNumber>
    </recommendedName>
    <alternativeName>
        <fullName evidence="9">Kdo(2)-lipid IV(A) acyltransferase</fullName>
    </alternativeName>
</protein>
<dbReference type="GO" id="GO:0016746">
    <property type="term" value="F:acyltransferase activity"/>
    <property type="evidence" value="ECO:0007669"/>
    <property type="project" value="UniProtKB-KW"/>
</dbReference>
<dbReference type="EMBL" id="NRSH01000151">
    <property type="protein sequence ID" value="MBK1727438.1"/>
    <property type="molecule type" value="Genomic_DNA"/>
</dbReference>
<dbReference type="NCBIfam" id="TIGR02207">
    <property type="entry name" value="lipid_A_htrB"/>
    <property type="match status" value="1"/>
</dbReference>
<dbReference type="PANTHER" id="PTHR30606">
    <property type="entry name" value="LIPID A BIOSYNTHESIS LAUROYL ACYLTRANSFERASE"/>
    <property type="match status" value="1"/>
</dbReference>
<feature type="compositionally biased region" description="Basic residues" evidence="10">
    <location>
        <begin position="1"/>
        <end position="17"/>
    </location>
</feature>
<evidence type="ECO:0000256" key="5">
    <source>
        <dbReference type="ARBA" id="ARBA00022985"/>
    </source>
</evidence>
<evidence type="ECO:0000256" key="2">
    <source>
        <dbReference type="ARBA" id="ARBA00022519"/>
    </source>
</evidence>
<dbReference type="InterPro" id="IPR011920">
    <property type="entry name" value="Lipid_A_LpxL_LpxP"/>
</dbReference>
<comment type="catalytic activity">
    <reaction evidence="9">
        <text>an alpha-Kdo-(2-&gt;4)-alpha-Kdo-(2-&gt;6)-lipid IVA + a fatty acyl-[ACP] = an alpha-Kdo-(2-&gt;4)-alpha-Kdo-(2-&gt;6)-(acyl)-lipid IVA + holo-[ACP]</text>
        <dbReference type="Rhea" id="RHEA:69396"/>
        <dbReference type="Rhea" id="RHEA-COMP:9685"/>
        <dbReference type="Rhea" id="RHEA-COMP:14125"/>
        <dbReference type="ChEBI" id="CHEBI:64479"/>
        <dbReference type="ChEBI" id="CHEBI:138651"/>
        <dbReference type="ChEBI" id="CHEBI:176429"/>
        <dbReference type="ChEBI" id="CHEBI:176430"/>
        <dbReference type="EC" id="2.3.1.241"/>
    </reaction>
</comment>
<keyword evidence="1 9" id="KW-1003">Cell membrane</keyword>
<feature type="short sequence motif" description="HXXXXD motif" evidence="9">
    <location>
        <begin position="153"/>
        <end position="158"/>
    </location>
</feature>
<proteinExistence type="inferred from homology"/>
<evidence type="ECO:0000256" key="7">
    <source>
        <dbReference type="ARBA" id="ARBA00023136"/>
    </source>
</evidence>
<evidence type="ECO:0000256" key="3">
    <source>
        <dbReference type="ARBA" id="ARBA00022679"/>
    </source>
</evidence>
<comment type="pathway">
    <text evidence="9">Bacterial outer membrane biogenesis; lipopolysaccharide biosynthesis.</text>
</comment>
<evidence type="ECO:0000256" key="10">
    <source>
        <dbReference type="SAM" id="MobiDB-lite"/>
    </source>
</evidence>
<dbReference type="CDD" id="cd07984">
    <property type="entry name" value="LPLAT_LABLAT-like"/>
    <property type="match status" value="1"/>
</dbReference>
<keyword evidence="7 9" id="KW-0472">Membrane</keyword>
<evidence type="ECO:0000256" key="1">
    <source>
        <dbReference type="ARBA" id="ARBA00022475"/>
    </source>
</evidence>
<keyword evidence="5 9" id="KW-0448">Lipopolysaccharide biosynthesis</keyword>
<comment type="caution">
    <text evidence="11">The sequence shown here is derived from an EMBL/GenBank/DDBJ whole genome shotgun (WGS) entry which is preliminary data.</text>
</comment>
<name>A0ABS1E9A4_9GAMM</name>
<comment type="function">
    <text evidence="9">Catalyzes the transfer of an acyl chain from an acyl-[acyl-carrier-protein] (ACP) to a Kdo(2)-lipid IV(A) to form a Kdo(2)-(acyl)-lipid IV(A).</text>
</comment>
<dbReference type="HAMAP" id="MF_01942">
    <property type="entry name" value="Lipid_A_LpxL_LpxP"/>
    <property type="match status" value="1"/>
</dbReference>
<organism evidence="11 12">
    <name type="scientific">Halorhodospira neutriphila</name>
    <dbReference type="NCBI Taxonomy" id="168379"/>
    <lineage>
        <taxon>Bacteria</taxon>
        <taxon>Pseudomonadati</taxon>
        <taxon>Pseudomonadota</taxon>
        <taxon>Gammaproteobacteria</taxon>
        <taxon>Chromatiales</taxon>
        <taxon>Ectothiorhodospiraceae</taxon>
        <taxon>Halorhodospira</taxon>
    </lineage>
</organism>
<feature type="region of interest" description="Disordered" evidence="10">
    <location>
        <begin position="1"/>
        <end position="22"/>
    </location>
</feature>
<gene>
    <name evidence="9" type="primary">lpxL</name>
    <name evidence="11" type="ORF">CKO13_10520</name>
</gene>
<keyword evidence="3 9" id="KW-0808">Transferase</keyword>
<evidence type="ECO:0000313" key="11">
    <source>
        <dbReference type="EMBL" id="MBK1727438.1"/>
    </source>
</evidence>